<dbReference type="PANTHER" id="PTHR40278">
    <property type="entry name" value="DNA UTILIZATION PROTEIN HOFN"/>
    <property type="match status" value="1"/>
</dbReference>
<organism evidence="2 3">
    <name type="scientific">candidate division WWE3 bacterium RIFCSPLOWO2_01_FULL_39_13</name>
    <dbReference type="NCBI Taxonomy" id="1802624"/>
    <lineage>
        <taxon>Bacteria</taxon>
        <taxon>Katanobacteria</taxon>
    </lineage>
</organism>
<dbReference type="STRING" id="1802624.A2982_02365"/>
<evidence type="ECO:0000313" key="3">
    <source>
        <dbReference type="Proteomes" id="UP000178771"/>
    </source>
</evidence>
<keyword evidence="1" id="KW-1133">Transmembrane helix</keyword>
<evidence type="ECO:0000256" key="1">
    <source>
        <dbReference type="SAM" id="Phobius"/>
    </source>
</evidence>
<protein>
    <recommendedName>
        <fullName evidence="4">PilN domain-containing protein</fullName>
    </recommendedName>
</protein>
<feature type="transmembrane region" description="Helical" evidence="1">
    <location>
        <begin position="30"/>
        <end position="50"/>
    </location>
</feature>
<keyword evidence="1" id="KW-0812">Transmembrane</keyword>
<accession>A0A1F4V1P4</accession>
<dbReference type="EMBL" id="MEVH01000031">
    <property type="protein sequence ID" value="OGC51089.1"/>
    <property type="molecule type" value="Genomic_DNA"/>
</dbReference>
<reference evidence="2 3" key="1">
    <citation type="journal article" date="2016" name="Nat. Commun.">
        <title>Thousands of microbial genomes shed light on interconnected biogeochemical processes in an aquifer system.</title>
        <authorList>
            <person name="Anantharaman K."/>
            <person name="Brown C.T."/>
            <person name="Hug L.A."/>
            <person name="Sharon I."/>
            <person name="Castelle C.J."/>
            <person name="Probst A.J."/>
            <person name="Thomas B.C."/>
            <person name="Singh A."/>
            <person name="Wilkins M.J."/>
            <person name="Karaoz U."/>
            <person name="Brodie E.L."/>
            <person name="Williams K.H."/>
            <person name="Hubbard S.S."/>
            <person name="Banfield J.F."/>
        </authorList>
    </citation>
    <scope>NUCLEOTIDE SEQUENCE [LARGE SCALE GENOMIC DNA]</scope>
</reference>
<evidence type="ECO:0008006" key="4">
    <source>
        <dbReference type="Google" id="ProtNLM"/>
    </source>
</evidence>
<dbReference type="PANTHER" id="PTHR40278:SF1">
    <property type="entry name" value="DNA UTILIZATION PROTEIN HOFN"/>
    <property type="match status" value="1"/>
</dbReference>
<proteinExistence type="predicted"/>
<dbReference type="Proteomes" id="UP000178771">
    <property type="component" value="Unassembled WGS sequence"/>
</dbReference>
<sequence>MPASLTSGINFIPDDVVESKTREGYKKRGFLVGLVIVGLFVVAGAGIFIYNKTLEAQLSRIQQDISEKQGEITRLIPAGESGYVLGTRLEEIEFLLNDRRYYSKLMDLLKRTTPETVNLTDWNVSENTLTLTGTTPSTYSPIAEFKENLLNDKSDDPQIIKEVLFENAALNKEDKIITFTLKIDLSPEGLKESIK</sequence>
<keyword evidence="1" id="KW-0472">Membrane</keyword>
<name>A0A1F4V1P4_UNCKA</name>
<gene>
    <name evidence="2" type="ORF">A2982_02365</name>
</gene>
<dbReference type="InterPro" id="IPR052534">
    <property type="entry name" value="Extracell_DNA_Util/SecSys_Comp"/>
</dbReference>
<dbReference type="AlphaFoldDB" id="A0A1F4V1P4"/>
<comment type="caution">
    <text evidence="2">The sequence shown here is derived from an EMBL/GenBank/DDBJ whole genome shotgun (WGS) entry which is preliminary data.</text>
</comment>
<evidence type="ECO:0000313" key="2">
    <source>
        <dbReference type="EMBL" id="OGC51089.1"/>
    </source>
</evidence>